<dbReference type="PROSITE" id="PS50893">
    <property type="entry name" value="ABC_TRANSPORTER_2"/>
    <property type="match status" value="2"/>
</dbReference>
<keyword evidence="4" id="KW-0762">Sugar transport</keyword>
<evidence type="ECO:0000259" key="10">
    <source>
        <dbReference type="PROSITE" id="PS50893"/>
    </source>
</evidence>
<dbReference type="InterPro" id="IPR050107">
    <property type="entry name" value="ABC_carbohydrate_import_ATPase"/>
</dbReference>
<dbReference type="SUPFAM" id="SSF52540">
    <property type="entry name" value="P-loop containing nucleoside triphosphate hydrolases"/>
    <property type="match status" value="2"/>
</dbReference>
<dbReference type="Gene3D" id="3.40.50.300">
    <property type="entry name" value="P-loop containing nucleotide triphosphate hydrolases"/>
    <property type="match status" value="2"/>
</dbReference>
<evidence type="ECO:0000256" key="1">
    <source>
        <dbReference type="ARBA" id="ARBA00004202"/>
    </source>
</evidence>
<keyword evidence="9" id="KW-0472">Membrane</keyword>
<dbReference type="RefSeq" id="WP_088157015.1">
    <property type="nucleotide sequence ID" value="NZ_NHON01000125.1"/>
</dbReference>
<keyword evidence="12" id="KW-1185">Reference proteome</keyword>
<evidence type="ECO:0000313" key="12">
    <source>
        <dbReference type="Proteomes" id="UP000196655"/>
    </source>
</evidence>
<keyword evidence="5" id="KW-0677">Repeat</keyword>
<dbReference type="InterPro" id="IPR003439">
    <property type="entry name" value="ABC_transporter-like_ATP-bd"/>
</dbReference>
<evidence type="ECO:0000256" key="6">
    <source>
        <dbReference type="ARBA" id="ARBA00022741"/>
    </source>
</evidence>
<keyword evidence="7" id="KW-0067">ATP-binding</keyword>
<protein>
    <submittedName>
        <fullName evidence="11">Sugar ABC transporter</fullName>
    </submittedName>
</protein>
<proteinExistence type="predicted"/>
<dbReference type="GO" id="GO:0005524">
    <property type="term" value="F:ATP binding"/>
    <property type="evidence" value="ECO:0007669"/>
    <property type="project" value="UniProtKB-KW"/>
</dbReference>
<dbReference type="InterPro" id="IPR017871">
    <property type="entry name" value="ABC_transporter-like_CS"/>
</dbReference>
<keyword evidence="6" id="KW-0547">Nucleotide-binding</keyword>
<dbReference type="CDD" id="cd03216">
    <property type="entry name" value="ABC_Carb_Monos_I"/>
    <property type="match status" value="1"/>
</dbReference>
<reference evidence="12" key="1">
    <citation type="submission" date="2017-05" db="EMBL/GenBank/DDBJ databases">
        <authorList>
            <person name="Macchi M."/>
            <person name="Festa S."/>
            <person name="Coppotelli B.M."/>
            <person name="Morelli I.S."/>
        </authorList>
    </citation>
    <scope>NUCLEOTIDE SEQUENCE [LARGE SCALE GENOMIC DNA]</scope>
    <source>
        <strain evidence="12">I</strain>
    </source>
</reference>
<sequence>MASAATVRAAVAEGPEGLSIRGIGKAYGAVTVLEGVDLDIRPGEVLALLGENGAGKSTLSSIISGLVPPSAGTMAWQGRPYAPAAPGEAIAAGIGLIHQEMKLLPDLTIAENVFVGRLPSKGGRIDRAEMNRRAGEQLRRLGLDIAPTRLVRELRVAAQQQVEIAKALTLNSRLLILDEPTAALGGEETERLFQQIERLKRDGVSFIYISHRLDEIARIADRVAVLRDGRLVATHDTAQVPVKVLVEQMVGRSVDRMFPSVSVPGQQARLEVSGLTSADGAFRDISFAVRAGEVFGIAGIVGAGRTELVRGVVGADPVASGTVAVDGRPVDLRGPSDAIRAGVMLVPEDRKLQGVVLDHTIADNIAYANFDRIAPGGWISPSRVRGFAADLIARMGVKGTPGQRAGNLSGGNQQKVVIAKWIARDPKVFILDEPTRGIDVGARAAIYDVIAGLAASGMAVVVVSSDLDEVLGLSHRIMVLARGRNQGILDRDQASRVAVMELATR</sequence>
<evidence type="ECO:0000313" key="11">
    <source>
        <dbReference type="EMBL" id="OWJ59035.1"/>
    </source>
</evidence>
<comment type="caution">
    <text evidence="11">The sequence shown here is derived from an EMBL/GenBank/DDBJ whole genome shotgun (WGS) entry which is preliminary data.</text>
</comment>
<dbReference type="CDD" id="cd03215">
    <property type="entry name" value="ABC_Carb_Monos_II"/>
    <property type="match status" value="1"/>
</dbReference>
<dbReference type="GO" id="GO:0016887">
    <property type="term" value="F:ATP hydrolysis activity"/>
    <property type="evidence" value="ECO:0007669"/>
    <property type="project" value="InterPro"/>
</dbReference>
<dbReference type="AlphaFoldDB" id="A0A211Z1C6"/>
<feature type="domain" description="ABC transporter" evidence="10">
    <location>
        <begin position="18"/>
        <end position="253"/>
    </location>
</feature>
<evidence type="ECO:0000256" key="8">
    <source>
        <dbReference type="ARBA" id="ARBA00022967"/>
    </source>
</evidence>
<organism evidence="11 12">
    <name type="scientific">Inquilinus limosus</name>
    <dbReference type="NCBI Taxonomy" id="171674"/>
    <lineage>
        <taxon>Bacteria</taxon>
        <taxon>Pseudomonadati</taxon>
        <taxon>Pseudomonadota</taxon>
        <taxon>Alphaproteobacteria</taxon>
        <taxon>Rhodospirillales</taxon>
        <taxon>Rhodospirillaceae</taxon>
        <taxon>Inquilinus</taxon>
    </lineage>
</organism>
<dbReference type="SMART" id="SM00382">
    <property type="entry name" value="AAA"/>
    <property type="match status" value="2"/>
</dbReference>
<keyword evidence="2" id="KW-0813">Transport</keyword>
<dbReference type="PROSITE" id="PS00211">
    <property type="entry name" value="ABC_TRANSPORTER_1"/>
    <property type="match status" value="1"/>
</dbReference>
<evidence type="ECO:0000256" key="3">
    <source>
        <dbReference type="ARBA" id="ARBA00022475"/>
    </source>
</evidence>
<dbReference type="PANTHER" id="PTHR43790">
    <property type="entry name" value="CARBOHYDRATE TRANSPORT ATP-BINDING PROTEIN MG119-RELATED"/>
    <property type="match status" value="1"/>
</dbReference>
<dbReference type="InterPro" id="IPR003593">
    <property type="entry name" value="AAA+_ATPase"/>
</dbReference>
<gene>
    <name evidence="11" type="ORF">BWR60_32870</name>
</gene>
<evidence type="ECO:0000256" key="5">
    <source>
        <dbReference type="ARBA" id="ARBA00022737"/>
    </source>
</evidence>
<dbReference type="FunFam" id="3.40.50.300:FF:000127">
    <property type="entry name" value="Ribose import ATP-binding protein RbsA"/>
    <property type="match status" value="1"/>
</dbReference>
<keyword evidence="3" id="KW-1003">Cell membrane</keyword>
<evidence type="ECO:0000256" key="9">
    <source>
        <dbReference type="ARBA" id="ARBA00023136"/>
    </source>
</evidence>
<dbReference type="STRING" id="1122125.GCA_000423185_02429"/>
<evidence type="ECO:0000256" key="2">
    <source>
        <dbReference type="ARBA" id="ARBA00022448"/>
    </source>
</evidence>
<keyword evidence="8" id="KW-1278">Translocase</keyword>
<dbReference type="OrthoDB" id="9805029at2"/>
<accession>A0A211Z1C6</accession>
<dbReference type="Proteomes" id="UP000196655">
    <property type="component" value="Unassembled WGS sequence"/>
</dbReference>
<dbReference type="InterPro" id="IPR027417">
    <property type="entry name" value="P-loop_NTPase"/>
</dbReference>
<evidence type="ECO:0000256" key="7">
    <source>
        <dbReference type="ARBA" id="ARBA00022840"/>
    </source>
</evidence>
<name>A0A211Z1C6_9PROT</name>
<evidence type="ECO:0000256" key="4">
    <source>
        <dbReference type="ARBA" id="ARBA00022597"/>
    </source>
</evidence>
<comment type="subcellular location">
    <subcellularLocation>
        <location evidence="1">Cell membrane</location>
        <topology evidence="1">Peripheral membrane protein</topology>
    </subcellularLocation>
</comment>
<feature type="domain" description="ABC transporter" evidence="10">
    <location>
        <begin position="265"/>
        <end position="501"/>
    </location>
</feature>
<dbReference type="GO" id="GO:0005886">
    <property type="term" value="C:plasma membrane"/>
    <property type="evidence" value="ECO:0007669"/>
    <property type="project" value="UniProtKB-SubCell"/>
</dbReference>
<dbReference type="EMBL" id="NHON01000125">
    <property type="protein sequence ID" value="OWJ59035.1"/>
    <property type="molecule type" value="Genomic_DNA"/>
</dbReference>
<dbReference type="Pfam" id="PF00005">
    <property type="entry name" value="ABC_tran"/>
    <property type="match status" value="2"/>
</dbReference>
<dbReference type="PANTHER" id="PTHR43790:SF3">
    <property type="entry name" value="D-ALLOSE IMPORT ATP-BINDING PROTEIN ALSA-RELATED"/>
    <property type="match status" value="1"/>
</dbReference>